<dbReference type="Gene3D" id="3.30.420.10">
    <property type="entry name" value="Ribonuclease H-like superfamily/Ribonuclease H"/>
    <property type="match status" value="1"/>
</dbReference>
<accession>A0AA85KBH1</accession>
<evidence type="ECO:0000259" key="2">
    <source>
        <dbReference type="PROSITE" id="PS50994"/>
    </source>
</evidence>
<dbReference type="SUPFAM" id="SSF56672">
    <property type="entry name" value="DNA/RNA polymerases"/>
    <property type="match status" value="1"/>
</dbReference>
<dbReference type="WBParaSite" id="TREG1_74450.1">
    <property type="protein sequence ID" value="TREG1_74450.1"/>
    <property type="gene ID" value="TREG1_74450"/>
</dbReference>
<dbReference type="Pfam" id="PF05380">
    <property type="entry name" value="Peptidase_A17"/>
    <property type="match status" value="1"/>
</dbReference>
<dbReference type="Pfam" id="PF18701">
    <property type="entry name" value="DUF5641"/>
    <property type="match status" value="1"/>
</dbReference>
<dbReference type="Gene3D" id="3.30.70.270">
    <property type="match status" value="1"/>
</dbReference>
<dbReference type="Gene3D" id="3.10.10.10">
    <property type="entry name" value="HIV Type 1 Reverse Transcriptase, subunit A, domain 1"/>
    <property type="match status" value="1"/>
</dbReference>
<dbReference type="InterPro" id="IPR001584">
    <property type="entry name" value="Integrase_cat-core"/>
</dbReference>
<evidence type="ECO:0000313" key="3">
    <source>
        <dbReference type="Proteomes" id="UP000050795"/>
    </source>
</evidence>
<dbReference type="GO" id="GO:0003676">
    <property type="term" value="F:nucleic acid binding"/>
    <property type="evidence" value="ECO:0007669"/>
    <property type="project" value="InterPro"/>
</dbReference>
<dbReference type="CDD" id="cd01644">
    <property type="entry name" value="RT_pepA17"/>
    <property type="match status" value="1"/>
</dbReference>
<dbReference type="InterPro" id="IPR005312">
    <property type="entry name" value="DUF1759"/>
</dbReference>
<dbReference type="InterPro" id="IPR012337">
    <property type="entry name" value="RNaseH-like_sf"/>
</dbReference>
<sequence>MGGSVVVDSDVDSDVATELEILELKVQELRLRSKQRKLKSECSQQVKTAASCVRSCANPSKSQLLDGSTNYCAEQPPESNCTATPVQPLLNSVSPIRMPQIEMDKFDGTPTKFLKFIRCFNMFIGEQTNDDNLRLMHLIHNCVGTAKEAIEHCILLPSEVGYRKAMGILRSQFGQPHAVSDAFLSELLSGPQLQPEDIVGLQRLLRQMTNCEIALSQMNHMADLDCSTNLKCIVQHLPLHLRWKWAELVNDGLQFAEPSFRYLKEFLERQLSLATSCYGQIANGNRNNNEVGSNDKMSRAMPSHSVNVVKSRAQKSCIVCFTDHDLWECQRFLSMSHKERLAVSMRHKVCFNCLKLNHRADTCRAARGCDIVGCTRRHHKLLHNEDNSACQTVNYSSTESGTSFLGYVPIRILGPKGFLDTYAFLDNGSDATLLLSHVARQIGLEGVNTLMQVTSFCGTTSQNSSKVDFEVESLTGDYKTRVKSAYTVESLPVKRPKTPSNEQMKKWPHLAEIPFLDVECKQVSLLIGTNVPEAHWVLEQRIGKSNQPFASLSVFGWYLLGSGNEYKEATSIFCLEESESVENKLLRMIEAEFQDKHSCERSSSEIDKEVLKATDREIRLRNGHYEVPLTWKEDWRRLPPNRFEAERRLDSLQKKLRKDESLLKSYNQILTDHELKGCISRVPDDFSKKRRFIPHHPVINPRKPGKIRVVFDCAFKCKGMSLNDCLYSGPDLMDDLAGVLLRFRKHRIALSADIEEMFLQVHLPVKDKSAFSFLWYSEGRLDLPPSLYELNVHPFGATSSPFCAAYALKRAAIDNAKLFDEKTLSTVRENFYVDDCLVSVETVAKAIALSNQLRQLASLGGFRLHKWNSNNEEVLSNIPVRERSSNILHLEDSTKKTLGLCWCVKSDCFKFEVNLPVRPITKRGILSCIASLYDPLGYVAPLLLPPKRVMQHLCRSEFGWDEHVDVSIGAKWEAWLVDIKRIKDLEVQRCFRPQTFSPIAVSMHLFSDASEIGFGSVAYLRYESCSGEVSCSFVMGKSRVAPLKHVTVPRLELQAAVLSVKLLKYILEEIKLELSDVYLWTDSMIVLSYIRNTTSRFKTYIANRVGFILDNTTRAQWRHVPTNMNSADLASRGIKMSEYERIHTWLDGPGFLKNPKKDWPNFDGKSVPIIPSDIKLKQATILTTQTAVNPTDTLFSYFSSWTKLRRAVAWLKRFKVFLLKRLVQGPLQTCEMLEAEEDILRYVQKQEFGKIKGVMCERHLDSKYKPLLQRIKKLHPVILGDLICVGGRLNNSQLSSSEKHPVILPGTHPVTEVIVRYYHETEGHMGVVHLLSALRMKYWILKGASVVKRVVNKCIGCRIRSAKPTEQLMAELTIARVTSDFPFSSTGVDYFGPFIVRRGRTTDKRHGCIFTCLKTRAVHLEVAYALSIDSFLMMLSRFTNRRGTPREIFSDRGTNFVEADRELQQVVPQLDSDCMMRAMANRGIEWKLNPPYASHRGRVWEGLIRSVRRVLSAVSKEQVLTDESLMTYLTEVERILNSRPLVPVYDDPSQLDVLTPNHILLSRNPEQVPEIDVSLCGRYSRRWKQGQLLADTFWRWWKRVYLTTLQSRAKWFQRHRNLQVGDLVLVTAEPSPRNRWSMGIITGVTAICDGYIR</sequence>
<dbReference type="PROSITE" id="PS50994">
    <property type="entry name" value="INTEGRASE"/>
    <property type="match status" value="1"/>
</dbReference>
<dbReference type="WBParaSite" id="TREG1_74450.3">
    <property type="protein sequence ID" value="TREG1_74450.3"/>
    <property type="gene ID" value="TREG1_74450"/>
</dbReference>
<dbReference type="InterPro" id="IPR036397">
    <property type="entry name" value="RNaseH_sf"/>
</dbReference>
<evidence type="ECO:0000313" key="4">
    <source>
        <dbReference type="WBParaSite" id="TREG1_74450.1"/>
    </source>
</evidence>
<feature type="domain" description="Integrase catalytic" evidence="2">
    <location>
        <begin position="1378"/>
        <end position="1564"/>
    </location>
</feature>
<reference evidence="3" key="1">
    <citation type="submission" date="2022-06" db="EMBL/GenBank/DDBJ databases">
        <authorList>
            <person name="Berger JAMES D."/>
            <person name="Berger JAMES D."/>
        </authorList>
    </citation>
    <scope>NUCLEOTIDE SEQUENCE [LARGE SCALE GENOMIC DNA]</scope>
</reference>
<dbReference type="Pfam" id="PF03564">
    <property type="entry name" value="DUF1759"/>
    <property type="match status" value="1"/>
</dbReference>
<dbReference type="GO" id="GO:0015074">
    <property type="term" value="P:DNA integration"/>
    <property type="evidence" value="ECO:0007669"/>
    <property type="project" value="InterPro"/>
</dbReference>
<proteinExistence type="predicted"/>
<evidence type="ECO:0000313" key="5">
    <source>
        <dbReference type="WBParaSite" id="TREG1_74450.2"/>
    </source>
</evidence>
<protein>
    <recommendedName>
        <fullName evidence="2">Integrase catalytic domain-containing protein</fullName>
    </recommendedName>
</protein>
<reference evidence="4 5" key="2">
    <citation type="submission" date="2023-11" db="UniProtKB">
        <authorList>
            <consortium name="WormBaseParasite"/>
        </authorList>
    </citation>
    <scope>IDENTIFICATION</scope>
</reference>
<dbReference type="SUPFAM" id="SSF53098">
    <property type="entry name" value="Ribonuclease H-like"/>
    <property type="match status" value="1"/>
</dbReference>
<dbReference type="InterPro" id="IPR008042">
    <property type="entry name" value="Retrotrans_Pao"/>
</dbReference>
<keyword evidence="3" id="KW-1185">Reference proteome</keyword>
<feature type="coiled-coil region" evidence="1">
    <location>
        <begin position="642"/>
        <end position="669"/>
    </location>
</feature>
<keyword evidence="1" id="KW-0175">Coiled coil</keyword>
<dbReference type="WBParaSite" id="TREG1_74450.2">
    <property type="protein sequence ID" value="TREG1_74450.2"/>
    <property type="gene ID" value="TREG1_74450"/>
</dbReference>
<dbReference type="Pfam" id="PF17921">
    <property type="entry name" value="Integrase_H2C2"/>
    <property type="match status" value="1"/>
</dbReference>
<dbReference type="Proteomes" id="UP000050795">
    <property type="component" value="Unassembled WGS sequence"/>
</dbReference>
<name>A0AA85KBH1_TRIRE</name>
<dbReference type="InterPro" id="IPR043128">
    <property type="entry name" value="Rev_trsase/Diguanyl_cyclase"/>
</dbReference>
<dbReference type="PANTHER" id="PTHR47331:SF1">
    <property type="entry name" value="GAG-LIKE PROTEIN"/>
    <property type="match status" value="1"/>
</dbReference>
<dbReference type="InterPro" id="IPR043502">
    <property type="entry name" value="DNA/RNA_pol_sf"/>
</dbReference>
<evidence type="ECO:0000256" key="1">
    <source>
        <dbReference type="SAM" id="Coils"/>
    </source>
</evidence>
<dbReference type="PANTHER" id="PTHR47331">
    <property type="entry name" value="PHD-TYPE DOMAIN-CONTAINING PROTEIN"/>
    <property type="match status" value="1"/>
</dbReference>
<organism evidence="3 4">
    <name type="scientific">Trichobilharzia regenti</name>
    <name type="common">Nasal bird schistosome</name>
    <dbReference type="NCBI Taxonomy" id="157069"/>
    <lineage>
        <taxon>Eukaryota</taxon>
        <taxon>Metazoa</taxon>
        <taxon>Spiralia</taxon>
        <taxon>Lophotrochozoa</taxon>
        <taxon>Platyhelminthes</taxon>
        <taxon>Trematoda</taxon>
        <taxon>Digenea</taxon>
        <taxon>Strigeidida</taxon>
        <taxon>Schistosomatoidea</taxon>
        <taxon>Schistosomatidae</taxon>
        <taxon>Trichobilharzia</taxon>
    </lineage>
</organism>
<dbReference type="InterPro" id="IPR041588">
    <property type="entry name" value="Integrase_H2C2"/>
</dbReference>
<dbReference type="InterPro" id="IPR040676">
    <property type="entry name" value="DUF5641"/>
</dbReference>